<feature type="compositionally biased region" description="Pro residues" evidence="1">
    <location>
        <begin position="348"/>
        <end position="378"/>
    </location>
</feature>
<comment type="caution">
    <text evidence="4">The sequence shown here is derived from an EMBL/GenBank/DDBJ whole genome shotgun (WGS) entry which is preliminary data.</text>
</comment>
<feature type="transmembrane region" description="Helical" evidence="2">
    <location>
        <begin position="398"/>
        <end position="419"/>
    </location>
</feature>
<evidence type="ECO:0000313" key="4">
    <source>
        <dbReference type="EMBL" id="GAA1795487.1"/>
    </source>
</evidence>
<name>A0ABN2LPA8_9MICO</name>
<keyword evidence="3" id="KW-0732">Signal</keyword>
<sequence>MASRKIQTTAATGAAAIVGVLLLPTGAATATAAGTEYTAVGHATSAYGAEMRAELSVSSRTVTAAGERVVYRLRVPFSEFTHPQPGFYPLTAMRATVDLSAIADDVADLDSVFDDLETSPLPDLLVRRDGTTVVFEAEHAADAREFVATFAVDFARGGDGDLGVDATVAMRGGENRWDYGASVTVGVPVIAAQPAPIIRKTVDRTRVTAANPAVRYTIEVTRPMGSTATAFSLSDDLADTIAEAGGAIPADFRVERGSVAPAQDGLPAGVFAVGNGVLTGRGAYDPEGRFALSFSTVHLGSADGVLRNTACAEAPTRSIGAVETPEFVEVRGDRACAAAPEVTIDRVPPTPDPKPEPTPEPEPTPSPDPRPTPAPHPATPTADGAERSGTLATTGGTAAGAATVTAGALALTGAGALLLRRARSRRDA</sequence>
<gene>
    <name evidence="4" type="ORF">GCM10009768_25690</name>
</gene>
<dbReference type="RefSeq" id="WP_344032805.1">
    <property type="nucleotide sequence ID" value="NZ_BAAAOB010000003.1"/>
</dbReference>
<accession>A0ABN2LPA8</accession>
<dbReference type="Proteomes" id="UP001500851">
    <property type="component" value="Unassembled WGS sequence"/>
</dbReference>
<dbReference type="EMBL" id="BAAAOB010000003">
    <property type="protein sequence ID" value="GAA1795487.1"/>
    <property type="molecule type" value="Genomic_DNA"/>
</dbReference>
<feature type="chain" id="PRO_5047082807" description="Gram-positive cocci surface proteins LPxTG domain-containing protein" evidence="3">
    <location>
        <begin position="33"/>
        <end position="428"/>
    </location>
</feature>
<evidence type="ECO:0008006" key="6">
    <source>
        <dbReference type="Google" id="ProtNLM"/>
    </source>
</evidence>
<feature type="signal peptide" evidence="3">
    <location>
        <begin position="1"/>
        <end position="32"/>
    </location>
</feature>
<keyword evidence="2" id="KW-1133">Transmembrane helix</keyword>
<protein>
    <recommendedName>
        <fullName evidence="6">Gram-positive cocci surface proteins LPxTG domain-containing protein</fullName>
    </recommendedName>
</protein>
<evidence type="ECO:0000256" key="2">
    <source>
        <dbReference type="SAM" id="Phobius"/>
    </source>
</evidence>
<proteinExistence type="predicted"/>
<organism evidence="4 5">
    <name type="scientific">Leucobacter iarius</name>
    <dbReference type="NCBI Taxonomy" id="333963"/>
    <lineage>
        <taxon>Bacteria</taxon>
        <taxon>Bacillati</taxon>
        <taxon>Actinomycetota</taxon>
        <taxon>Actinomycetes</taxon>
        <taxon>Micrococcales</taxon>
        <taxon>Microbacteriaceae</taxon>
        <taxon>Leucobacter</taxon>
    </lineage>
</organism>
<reference evidence="4 5" key="1">
    <citation type="journal article" date="2019" name="Int. J. Syst. Evol. Microbiol.">
        <title>The Global Catalogue of Microorganisms (GCM) 10K type strain sequencing project: providing services to taxonomists for standard genome sequencing and annotation.</title>
        <authorList>
            <consortium name="The Broad Institute Genomics Platform"/>
            <consortium name="The Broad Institute Genome Sequencing Center for Infectious Disease"/>
            <person name="Wu L."/>
            <person name="Ma J."/>
        </authorList>
    </citation>
    <scope>NUCLEOTIDE SEQUENCE [LARGE SCALE GENOMIC DNA]</scope>
    <source>
        <strain evidence="4 5">JCM 14736</strain>
    </source>
</reference>
<keyword evidence="2" id="KW-0472">Membrane</keyword>
<keyword evidence="5" id="KW-1185">Reference proteome</keyword>
<feature type="compositionally biased region" description="Low complexity" evidence="1">
    <location>
        <begin position="379"/>
        <end position="397"/>
    </location>
</feature>
<keyword evidence="2" id="KW-0812">Transmembrane</keyword>
<evidence type="ECO:0000256" key="3">
    <source>
        <dbReference type="SAM" id="SignalP"/>
    </source>
</evidence>
<evidence type="ECO:0000256" key="1">
    <source>
        <dbReference type="SAM" id="MobiDB-lite"/>
    </source>
</evidence>
<feature type="region of interest" description="Disordered" evidence="1">
    <location>
        <begin position="338"/>
        <end position="397"/>
    </location>
</feature>
<evidence type="ECO:0000313" key="5">
    <source>
        <dbReference type="Proteomes" id="UP001500851"/>
    </source>
</evidence>